<dbReference type="Proteomes" id="UP000287033">
    <property type="component" value="Unassembled WGS sequence"/>
</dbReference>
<dbReference type="PANTHER" id="PTHR48423:SF2">
    <property type="entry name" value="INTERLEUKIN-12 RECEPTOR SUBUNIT BETA-2"/>
    <property type="match status" value="1"/>
</dbReference>
<accession>A0A401SHN0</accession>
<dbReference type="CDD" id="cd00063">
    <property type="entry name" value="FN3"/>
    <property type="match status" value="4"/>
</dbReference>
<dbReference type="PANTHER" id="PTHR48423">
    <property type="entry name" value="INTERLEUKIN-27 RECEPTOR SUBUNIT ALPHA"/>
    <property type="match status" value="1"/>
</dbReference>
<dbReference type="GO" id="GO:0005886">
    <property type="term" value="C:plasma membrane"/>
    <property type="evidence" value="ECO:0007669"/>
    <property type="project" value="UniProtKB-ARBA"/>
</dbReference>
<feature type="domain" description="Fibronectin type-III" evidence="11">
    <location>
        <begin position="561"/>
        <end position="657"/>
    </location>
</feature>
<keyword evidence="13" id="KW-1185">Reference proteome</keyword>
<evidence type="ECO:0000256" key="9">
    <source>
        <dbReference type="ARBA" id="ARBA00023180"/>
    </source>
</evidence>
<dbReference type="InterPro" id="IPR013783">
    <property type="entry name" value="Ig-like_fold"/>
</dbReference>
<protein>
    <recommendedName>
        <fullName evidence="11">Fibronectin type-III domain-containing protein</fullName>
    </recommendedName>
</protein>
<comment type="caution">
    <text evidence="12">The sequence shown here is derived from an EMBL/GenBank/DDBJ whole genome shotgun (WGS) entry which is preliminary data.</text>
</comment>
<dbReference type="InterPro" id="IPR003961">
    <property type="entry name" value="FN3_dom"/>
</dbReference>
<evidence type="ECO:0000256" key="4">
    <source>
        <dbReference type="ARBA" id="ARBA00022729"/>
    </source>
</evidence>
<keyword evidence="8" id="KW-0675">Receptor</keyword>
<gene>
    <name evidence="12" type="ORF">chiPu_0008327</name>
</gene>
<dbReference type="Pfam" id="PF00041">
    <property type="entry name" value="fn3"/>
    <property type="match status" value="2"/>
</dbReference>
<feature type="domain" description="Fibronectin type-III" evidence="11">
    <location>
        <begin position="461"/>
        <end position="559"/>
    </location>
</feature>
<evidence type="ECO:0000256" key="1">
    <source>
        <dbReference type="ARBA" id="ARBA00004479"/>
    </source>
</evidence>
<evidence type="ECO:0000256" key="2">
    <source>
        <dbReference type="ARBA" id="ARBA00008921"/>
    </source>
</evidence>
<evidence type="ECO:0000256" key="8">
    <source>
        <dbReference type="ARBA" id="ARBA00023170"/>
    </source>
</evidence>
<dbReference type="SMART" id="SM00060">
    <property type="entry name" value="FN3"/>
    <property type="match status" value="3"/>
</dbReference>
<keyword evidence="5" id="KW-0677">Repeat</keyword>
<keyword evidence="7 10" id="KW-0472">Membrane</keyword>
<reference evidence="12 13" key="1">
    <citation type="journal article" date="2018" name="Nat. Ecol. Evol.">
        <title>Shark genomes provide insights into elasmobranch evolution and the origin of vertebrates.</title>
        <authorList>
            <person name="Hara Y"/>
            <person name="Yamaguchi K"/>
            <person name="Onimaru K"/>
            <person name="Kadota M"/>
            <person name="Koyanagi M"/>
            <person name="Keeley SD"/>
            <person name="Tatsumi K"/>
            <person name="Tanaka K"/>
            <person name="Motone F"/>
            <person name="Kageyama Y"/>
            <person name="Nozu R"/>
            <person name="Adachi N"/>
            <person name="Nishimura O"/>
            <person name="Nakagawa R"/>
            <person name="Tanegashima C"/>
            <person name="Kiyatake I"/>
            <person name="Matsumoto R"/>
            <person name="Murakumo K"/>
            <person name="Nishida K"/>
            <person name="Terakita A"/>
            <person name="Kuratani S"/>
            <person name="Sato K"/>
            <person name="Hyodo S Kuraku.S."/>
        </authorList>
    </citation>
    <scope>NUCLEOTIDE SEQUENCE [LARGE SCALE GENOMIC DNA]</scope>
</reference>
<evidence type="ECO:0000313" key="13">
    <source>
        <dbReference type="Proteomes" id="UP000287033"/>
    </source>
</evidence>
<comment type="similarity">
    <text evidence="2">Belongs to the type I cytokine receptor family. Type 2 subfamily.</text>
</comment>
<keyword evidence="4" id="KW-0732">Signal</keyword>
<feature type="domain" description="Fibronectin type-III" evidence="11">
    <location>
        <begin position="266"/>
        <end position="360"/>
    </location>
</feature>
<dbReference type="InterPro" id="IPR036116">
    <property type="entry name" value="FN3_sf"/>
</dbReference>
<evidence type="ECO:0000259" key="11">
    <source>
        <dbReference type="PROSITE" id="PS50853"/>
    </source>
</evidence>
<evidence type="ECO:0000256" key="7">
    <source>
        <dbReference type="ARBA" id="ARBA00023136"/>
    </source>
</evidence>
<evidence type="ECO:0000256" key="3">
    <source>
        <dbReference type="ARBA" id="ARBA00022692"/>
    </source>
</evidence>
<dbReference type="InterPro" id="IPR052672">
    <property type="entry name" value="Type1_Cytokine_Rcpt_Type2"/>
</dbReference>
<dbReference type="STRING" id="137246.A0A401SHN0"/>
<keyword evidence="6 10" id="KW-1133">Transmembrane helix</keyword>
<evidence type="ECO:0000256" key="6">
    <source>
        <dbReference type="ARBA" id="ARBA00022989"/>
    </source>
</evidence>
<comment type="subcellular location">
    <subcellularLocation>
        <location evidence="1">Membrane</location>
        <topology evidence="1">Single-pass type I membrane protein</topology>
    </subcellularLocation>
</comment>
<feature type="transmembrane region" description="Helical" evidence="10">
    <location>
        <begin position="667"/>
        <end position="688"/>
    </location>
</feature>
<keyword evidence="3 10" id="KW-0812">Transmembrane</keyword>
<dbReference type="PROSITE" id="PS50853">
    <property type="entry name" value="FN3"/>
    <property type="match status" value="4"/>
</dbReference>
<name>A0A401SHN0_CHIPU</name>
<dbReference type="OMA" id="CIESYTI"/>
<dbReference type="SUPFAM" id="SSF49265">
    <property type="entry name" value="Fibronectin type III"/>
    <property type="match status" value="3"/>
</dbReference>
<evidence type="ECO:0000256" key="10">
    <source>
        <dbReference type="SAM" id="Phobius"/>
    </source>
</evidence>
<dbReference type="OrthoDB" id="10005435at2759"/>
<dbReference type="AlphaFoldDB" id="A0A401SHN0"/>
<evidence type="ECO:0000256" key="5">
    <source>
        <dbReference type="ARBA" id="ARBA00022737"/>
    </source>
</evidence>
<sequence>METVRLLNNHFTGTATIWGFLVPKLPFFCLMELVGVCLLIKLVAILLCKNKAAESCTNGEMQVSPASVIRFGSSINISCILKGSFYNECTAQQLRIIQDNTMLLHTVQIPTNAVIAHIPKFTNDESSFACKLHCNMEYLICGIDIKAGYPPDQPQNLKCIQNGREGDVSCSWFIGRITHIRTNHILRFRNESHSFFASKTSAALSTGNCTKQRKTLLEQRLRFASESGHVFNPSSVYSAWVTASNQLGNQTSAVINFTLDEIGVLTPSPPCIRKVEFSSSSPLISTIYWQDHQNTKLFEIRYQSTNSQSEKKLLINFTHCDVFDLEHYTEYEFQVRSKFDQFQGQWSEWSPSFISKTPEAVPTGQLDVWYTTNLFDPNNLQVTLFWKPLKMPESRGRILGYNITLQKSTKENTAIWEQTSNTWYIMEITRTGCTITVSAYNSKGNSPPSQLHVPYLSDLPAPRNLSATYTGNNQFLVKWIAPEKHLQGTPIQGYVVEWADVNNKDNLKINWMKLPPQNHSATLTENIKPKTCFQISVYAIYKSGAGRPLSTRRYSAQEAAPISGPTAFTKQNTAVIFWKNVPHDQKEGCIESYTIYLQEENSKLLPTIYRPIDPNSKNYTIPDLKPETGYIVWMTAVTRAGEGKNGEHHRFYYSRKSTPPHSDSKSIITVVVALTFLFAVIVSGFCLWQSVRNRIWSILSKLLSPLYVRNIPDPANCTWAKEYSAIKGKMELSYTDFHTESSFTYEDPETLQVEEISPELEFCFNMETVDPNQSTFQSLILIQSTASELQQRMELSQGNLSPGNSEDNILDYKCQLPCLYVEKVPTVEINQHSDSNNSTINRNTSYIPSNFLHVMDSTEDNDEVFADTFSFMPLPSLARMEIPYGGKLTLDAVKIDCSSLVE</sequence>
<dbReference type="Gene3D" id="2.60.40.10">
    <property type="entry name" value="Immunoglobulins"/>
    <property type="match status" value="5"/>
</dbReference>
<organism evidence="12 13">
    <name type="scientific">Chiloscyllium punctatum</name>
    <name type="common">Brownbanded bambooshark</name>
    <name type="synonym">Hemiscyllium punctatum</name>
    <dbReference type="NCBI Taxonomy" id="137246"/>
    <lineage>
        <taxon>Eukaryota</taxon>
        <taxon>Metazoa</taxon>
        <taxon>Chordata</taxon>
        <taxon>Craniata</taxon>
        <taxon>Vertebrata</taxon>
        <taxon>Chondrichthyes</taxon>
        <taxon>Elasmobranchii</taxon>
        <taxon>Galeomorphii</taxon>
        <taxon>Galeoidea</taxon>
        <taxon>Orectolobiformes</taxon>
        <taxon>Hemiscylliidae</taxon>
        <taxon>Chiloscyllium</taxon>
    </lineage>
</organism>
<dbReference type="EMBL" id="BEZZ01000271">
    <property type="protein sequence ID" value="GCC29884.1"/>
    <property type="molecule type" value="Genomic_DNA"/>
</dbReference>
<keyword evidence="9" id="KW-0325">Glycoprotein</keyword>
<evidence type="ECO:0000313" key="12">
    <source>
        <dbReference type="EMBL" id="GCC29884.1"/>
    </source>
</evidence>
<feature type="domain" description="Fibronectin type-III" evidence="11">
    <location>
        <begin position="362"/>
        <end position="460"/>
    </location>
</feature>
<proteinExistence type="inferred from homology"/>